<dbReference type="EMBL" id="CAADRP010001619">
    <property type="protein sequence ID" value="VFU45282.1"/>
    <property type="molecule type" value="Genomic_DNA"/>
</dbReference>
<gene>
    <name evidence="1" type="ORF">SVIM_LOCUS282882</name>
</gene>
<protein>
    <submittedName>
        <fullName evidence="1">Uncharacterized protein</fullName>
    </submittedName>
</protein>
<evidence type="ECO:0000313" key="1">
    <source>
        <dbReference type="EMBL" id="VFU45282.1"/>
    </source>
</evidence>
<sequence>MADAEEAEEDVVIWEELNLQSHRTLLKLSFTIELPHPAHQGHLIFITGPWVDRSSTTSDLQCNNSKTVDI</sequence>
<proteinExistence type="predicted"/>
<dbReference type="AlphaFoldDB" id="A0A6N2LVM4"/>
<accession>A0A6N2LVM4</accession>
<reference evidence="1" key="1">
    <citation type="submission" date="2019-03" db="EMBL/GenBank/DDBJ databases">
        <authorList>
            <person name="Mank J."/>
            <person name="Almeida P."/>
        </authorList>
    </citation>
    <scope>NUCLEOTIDE SEQUENCE</scope>
    <source>
        <strain evidence="1">78183</strain>
    </source>
</reference>
<organism evidence="1">
    <name type="scientific">Salix viminalis</name>
    <name type="common">Common osier</name>
    <name type="synonym">Basket willow</name>
    <dbReference type="NCBI Taxonomy" id="40686"/>
    <lineage>
        <taxon>Eukaryota</taxon>
        <taxon>Viridiplantae</taxon>
        <taxon>Streptophyta</taxon>
        <taxon>Embryophyta</taxon>
        <taxon>Tracheophyta</taxon>
        <taxon>Spermatophyta</taxon>
        <taxon>Magnoliopsida</taxon>
        <taxon>eudicotyledons</taxon>
        <taxon>Gunneridae</taxon>
        <taxon>Pentapetalae</taxon>
        <taxon>rosids</taxon>
        <taxon>fabids</taxon>
        <taxon>Malpighiales</taxon>
        <taxon>Salicaceae</taxon>
        <taxon>Saliceae</taxon>
        <taxon>Salix</taxon>
    </lineage>
</organism>
<name>A0A6N2LVM4_SALVM</name>